<dbReference type="Gene3D" id="3.60.15.10">
    <property type="entry name" value="Ribonuclease Z/Hydroxyacylglutathione hydrolase-like"/>
    <property type="match status" value="1"/>
</dbReference>
<name>A0A5C4NR83_9BURK</name>
<reference evidence="3 4" key="1">
    <citation type="submission" date="2019-06" db="EMBL/GenBank/DDBJ databases">
        <title>Genome sequence of Janthinobacterium lividum UCD_MED1.</title>
        <authorList>
            <person name="De Leon M.E."/>
            <person name="Jospin G."/>
        </authorList>
    </citation>
    <scope>NUCLEOTIDE SEQUENCE [LARGE SCALE GENOMIC DNA]</scope>
    <source>
        <strain evidence="3 4">UCD_MED1</strain>
    </source>
</reference>
<dbReference type="InterPro" id="IPR036866">
    <property type="entry name" value="RibonucZ/Hydroxyglut_hydro"/>
</dbReference>
<dbReference type="AlphaFoldDB" id="A0A5C4NR83"/>
<feature type="domain" description="Diiron non-heme beta-hydroxylase N-terminal" evidence="2">
    <location>
        <begin position="8"/>
        <end position="237"/>
    </location>
</feature>
<dbReference type="EMBL" id="VDGE01000004">
    <property type="protein sequence ID" value="TNC76430.1"/>
    <property type="molecule type" value="Genomic_DNA"/>
</dbReference>
<proteinExistence type="predicted"/>
<organism evidence="3 4">
    <name type="scientific">Janthinobacterium lividum</name>
    <dbReference type="NCBI Taxonomy" id="29581"/>
    <lineage>
        <taxon>Bacteria</taxon>
        <taxon>Pseudomonadati</taxon>
        <taxon>Pseudomonadota</taxon>
        <taxon>Betaproteobacteria</taxon>
        <taxon>Burkholderiales</taxon>
        <taxon>Oxalobacteraceae</taxon>
        <taxon>Janthinobacterium</taxon>
    </lineage>
</organism>
<dbReference type="RefSeq" id="WP_139090823.1">
    <property type="nucleotide sequence ID" value="NZ_VDGE01000004.1"/>
</dbReference>
<sequence>MSRKVFFRADIAFEPRVNSWYAWPFLIYPPTLGMITNSNHLKLLESYVKSPQVHINAARDPALIGGPFINYQGDVANVEQFTAQTRTSLAELSALANRVFEFHERLNVLDGNSVEPLYDELPAELRGITELTYDIRSRPSLRLIEALVYEKYSTDRFQSLRLIKSDMDNRPFALSTPCFQGDDGIVLNVPFASRDVDVLMSAKYQGVEFDTLLALVEKLSNGACSAEQLEQLVTETPVVANSGNEYAGDGLRVRYFAHASALIQSRNVSIMVDPFIASADANGIASFSDLDLPARIDYVLLTHNHSDHVLFETLLQIRSRIGAIVVPKTSGNGITDPSLKMILNHCGFPNVIELGELESIDLPEGAITGLPFLGEHGDMNIIGKLGYAIRDNGASTMFLADSNNLDTEMYRLIARKLGKIDTIFIGMECRGAPMSWLYGSFLTKSLTRSQDQSRRLNGSDCERAYELVSCFTPHSVFVYAMGAEPALRFISSISYDDESEPIIESNLLVEKLRNEDIYSARLFGKREILISHGRIKLVGDAVPEPF</sequence>
<dbReference type="InterPro" id="IPR050114">
    <property type="entry name" value="UPF0173_UPF0282_UlaG_hydrolase"/>
</dbReference>
<protein>
    <submittedName>
        <fullName evidence="3">MBL fold metallo-hydrolase</fullName>
    </submittedName>
</protein>
<dbReference type="Proteomes" id="UP000305681">
    <property type="component" value="Unassembled WGS sequence"/>
</dbReference>
<dbReference type="PANTHER" id="PTHR43546">
    <property type="entry name" value="UPF0173 METAL-DEPENDENT HYDROLASE MJ1163-RELATED"/>
    <property type="match status" value="1"/>
</dbReference>
<keyword evidence="3" id="KW-0378">Hydrolase</keyword>
<evidence type="ECO:0000313" key="3">
    <source>
        <dbReference type="EMBL" id="TNC76430.1"/>
    </source>
</evidence>
<feature type="domain" description="Metallo-beta-lactamase" evidence="1">
    <location>
        <begin position="271"/>
        <end position="426"/>
    </location>
</feature>
<evidence type="ECO:0000259" key="1">
    <source>
        <dbReference type="Pfam" id="PF12706"/>
    </source>
</evidence>
<gene>
    <name evidence="3" type="ORF">FHI69_12645</name>
</gene>
<dbReference type="Pfam" id="PF18456">
    <property type="entry name" value="CmlA_N"/>
    <property type="match status" value="1"/>
</dbReference>
<evidence type="ECO:0000259" key="2">
    <source>
        <dbReference type="Pfam" id="PF18456"/>
    </source>
</evidence>
<dbReference type="SUPFAM" id="SSF56281">
    <property type="entry name" value="Metallo-hydrolase/oxidoreductase"/>
    <property type="match status" value="1"/>
</dbReference>
<evidence type="ECO:0000313" key="4">
    <source>
        <dbReference type="Proteomes" id="UP000305681"/>
    </source>
</evidence>
<dbReference type="Pfam" id="PF12706">
    <property type="entry name" value="Lactamase_B_2"/>
    <property type="match status" value="1"/>
</dbReference>
<accession>A0A5C4NR83</accession>
<dbReference type="InterPro" id="IPR001279">
    <property type="entry name" value="Metallo-B-lactamas"/>
</dbReference>
<dbReference type="InterPro" id="IPR041141">
    <property type="entry name" value="CmlA_N"/>
</dbReference>
<dbReference type="GO" id="GO:0016787">
    <property type="term" value="F:hydrolase activity"/>
    <property type="evidence" value="ECO:0007669"/>
    <property type="project" value="UniProtKB-KW"/>
</dbReference>
<comment type="caution">
    <text evidence="3">The sequence shown here is derived from an EMBL/GenBank/DDBJ whole genome shotgun (WGS) entry which is preliminary data.</text>
</comment>